<dbReference type="OrthoDB" id="1367916at2"/>
<dbReference type="Proteomes" id="UP000245429">
    <property type="component" value="Chromosome"/>
</dbReference>
<dbReference type="RefSeq" id="WP_109569939.1">
    <property type="nucleotide sequence ID" value="NZ_CP029463.1"/>
</dbReference>
<feature type="coiled-coil region" evidence="1">
    <location>
        <begin position="34"/>
        <end position="65"/>
    </location>
</feature>
<dbReference type="EMBL" id="CP029463">
    <property type="protein sequence ID" value="AWM14581.1"/>
    <property type="molecule type" value="Genomic_DNA"/>
</dbReference>
<keyword evidence="1" id="KW-0175">Coiled coil</keyword>
<dbReference type="AlphaFoldDB" id="A0A2U8QX09"/>
<protein>
    <submittedName>
        <fullName evidence="2">Uncharacterized protein</fullName>
    </submittedName>
</protein>
<proteinExistence type="predicted"/>
<sequence length="211" mass="25012">MDKLIELLISSGPPALLILVGLVWGKNLIEYFFKEIIEIKKKELAQNLENHKMKIEQENKNFQHILDAKLHEFNIKFTNLHSERAKVIKELYLKMLILQSSLNDVFKIKPNHINNNIHIINNFSNSFQDFQKYYLPNKIYFSEKLSTKIDIFLEEYSFITTEFTNILLEENVPIESLKPKWDKLSKDSSDYTFEIINELIKDFRNILGVEN</sequence>
<accession>A0A2U8QX09</accession>
<gene>
    <name evidence="2" type="ORF">DI487_12435</name>
</gene>
<evidence type="ECO:0000256" key="1">
    <source>
        <dbReference type="SAM" id="Coils"/>
    </source>
</evidence>
<keyword evidence="3" id="KW-1185">Reference proteome</keyword>
<name>A0A2U8QX09_9FLAO</name>
<organism evidence="2 3">
    <name type="scientific">Flavobacterium sediminis</name>
    <dbReference type="NCBI Taxonomy" id="2201181"/>
    <lineage>
        <taxon>Bacteria</taxon>
        <taxon>Pseudomonadati</taxon>
        <taxon>Bacteroidota</taxon>
        <taxon>Flavobacteriia</taxon>
        <taxon>Flavobacteriales</taxon>
        <taxon>Flavobacteriaceae</taxon>
        <taxon>Flavobacterium</taxon>
    </lineage>
</organism>
<reference evidence="2 3" key="1">
    <citation type="submission" date="2018-05" db="EMBL/GenBank/DDBJ databases">
        <title>Flavobacterium sp. MEBiC07310.</title>
        <authorList>
            <person name="Baek K."/>
        </authorList>
    </citation>
    <scope>NUCLEOTIDE SEQUENCE [LARGE SCALE GENOMIC DNA]</scope>
    <source>
        <strain evidence="2 3">MEBiC07310</strain>
    </source>
</reference>
<evidence type="ECO:0000313" key="3">
    <source>
        <dbReference type="Proteomes" id="UP000245429"/>
    </source>
</evidence>
<evidence type="ECO:0000313" key="2">
    <source>
        <dbReference type="EMBL" id="AWM14581.1"/>
    </source>
</evidence>
<dbReference type="KEGG" id="fse:DI487_12435"/>